<dbReference type="Pfam" id="PF07995">
    <property type="entry name" value="GSDH"/>
    <property type="match status" value="1"/>
</dbReference>
<sequence>MDRSAVYFLLYVLIAKTIVAQAATPADSVYATDKQTIAKGQQLFGQNCSACHNFLQKGIGPNLSRVTADVSYAWLRKFIRNAPDVIGQGDARATRLVAEYNQIMPAFPTLNDADVRALMAYIHHNKKLTTDKNESFGTAIADPVPAKIAKGGLRLTLEEVVTAPASATQTPAARINKMLVLPGQTERTFVVDLRGALYEMAGVTLQPYFRLPDHRPNFIHAPGLATGFGSFAFHPAFYQNGLLYTTHTEKARTAPANFAYADSIKVTLQWVLTEWKTTAPTATTFVGTGRELLRIDMVSAIHGVQEITFNPLAKPGTPDYGLLYVGVGDGGCTENGHYELCQDSTRLWGKVLRIDPRGTNSRNGQYGIPVSNPLAGRAGGEIFCRGFRNPNRICWAPNGTMLVSDIGQANMEEINAVVAGANYGWPDREGTFVMNYRGAMDKSYPLPGNDAAYRYAYPAIQYDHDEGKAVSGGFVYTGNIALLTGKYLFGDIVNGRVFYVEGNQLKPGQQAIIQEFDLDIAGRPVTFQALCGSKKTDLRFGIGPGQGLYLFTKTDGKIYRATACALVR</sequence>
<reference evidence="7 8" key="1">
    <citation type="submission" date="2016-01" db="EMBL/GenBank/DDBJ databases">
        <authorList>
            <person name="Oliw E.H."/>
        </authorList>
    </citation>
    <scope>NUCLEOTIDE SEQUENCE [LARGE SCALE GENOMIC DNA]</scope>
    <source>
        <strain evidence="7 8">DY10</strain>
    </source>
</reference>
<dbReference type="SUPFAM" id="SSF50952">
    <property type="entry name" value="Soluble quinoprotein glucose dehydrogenase"/>
    <property type="match status" value="1"/>
</dbReference>
<evidence type="ECO:0000256" key="4">
    <source>
        <dbReference type="PROSITE-ProRule" id="PRU00433"/>
    </source>
</evidence>
<keyword evidence="1 4" id="KW-0349">Heme</keyword>
<keyword evidence="2 4" id="KW-0479">Metal-binding</keyword>
<dbReference type="PANTHER" id="PTHR19328:SF13">
    <property type="entry name" value="HIPL1 PROTEIN"/>
    <property type="match status" value="1"/>
</dbReference>
<dbReference type="AlphaFoldDB" id="A0A1P9WWT4"/>
<dbReference type="Proteomes" id="UP000187941">
    <property type="component" value="Chromosome"/>
</dbReference>
<dbReference type="SUPFAM" id="SSF46626">
    <property type="entry name" value="Cytochrome c"/>
    <property type="match status" value="1"/>
</dbReference>
<evidence type="ECO:0000313" key="8">
    <source>
        <dbReference type="Proteomes" id="UP000187941"/>
    </source>
</evidence>
<dbReference type="PANTHER" id="PTHR19328">
    <property type="entry name" value="HEDGEHOG-INTERACTING PROTEIN"/>
    <property type="match status" value="1"/>
</dbReference>
<dbReference type="PROSITE" id="PS51007">
    <property type="entry name" value="CYTC"/>
    <property type="match status" value="1"/>
</dbReference>
<evidence type="ECO:0000259" key="6">
    <source>
        <dbReference type="PROSITE" id="PS51007"/>
    </source>
</evidence>
<evidence type="ECO:0000256" key="1">
    <source>
        <dbReference type="ARBA" id="ARBA00022617"/>
    </source>
</evidence>
<feature type="domain" description="Cytochrome c" evidence="6">
    <location>
        <begin position="35"/>
        <end position="126"/>
    </location>
</feature>
<dbReference type="OrthoDB" id="9770043at2"/>
<evidence type="ECO:0000256" key="2">
    <source>
        <dbReference type="ARBA" id="ARBA00022723"/>
    </source>
</evidence>
<name>A0A1P9WWT4_9BACT</name>
<dbReference type="InterPro" id="IPR012938">
    <property type="entry name" value="Glc/Sorbosone_DH"/>
</dbReference>
<proteinExistence type="predicted"/>
<dbReference type="Gene3D" id="2.120.10.30">
    <property type="entry name" value="TolB, C-terminal domain"/>
    <property type="match status" value="1"/>
</dbReference>
<feature type="signal peptide" evidence="5">
    <location>
        <begin position="1"/>
        <end position="22"/>
    </location>
</feature>
<dbReference type="KEGG" id="smon:AWR27_11145"/>
<evidence type="ECO:0000256" key="5">
    <source>
        <dbReference type="SAM" id="SignalP"/>
    </source>
</evidence>
<keyword evidence="5" id="KW-0732">Signal</keyword>
<dbReference type="InterPro" id="IPR011041">
    <property type="entry name" value="Quinoprot_gluc/sorb_DH_b-prop"/>
</dbReference>
<keyword evidence="8" id="KW-1185">Reference proteome</keyword>
<dbReference type="GO" id="GO:0046872">
    <property type="term" value="F:metal ion binding"/>
    <property type="evidence" value="ECO:0007669"/>
    <property type="project" value="UniProtKB-KW"/>
</dbReference>
<dbReference type="Gene3D" id="1.10.760.10">
    <property type="entry name" value="Cytochrome c-like domain"/>
    <property type="match status" value="1"/>
</dbReference>
<dbReference type="Pfam" id="PF00034">
    <property type="entry name" value="Cytochrom_C"/>
    <property type="match status" value="1"/>
</dbReference>
<dbReference type="RefSeq" id="WP_077131265.1">
    <property type="nucleotide sequence ID" value="NZ_CP014263.1"/>
</dbReference>
<feature type="chain" id="PRO_5012591563" evidence="5">
    <location>
        <begin position="23"/>
        <end position="568"/>
    </location>
</feature>
<evidence type="ECO:0000256" key="3">
    <source>
        <dbReference type="ARBA" id="ARBA00023004"/>
    </source>
</evidence>
<gene>
    <name evidence="7" type="ORF">AWR27_11145</name>
</gene>
<dbReference type="STRING" id="1178516.AWR27_11145"/>
<evidence type="ECO:0000313" key="7">
    <source>
        <dbReference type="EMBL" id="AQG79831.1"/>
    </source>
</evidence>
<dbReference type="InterPro" id="IPR011042">
    <property type="entry name" value="6-blade_b-propeller_TolB-like"/>
</dbReference>
<keyword evidence="3 4" id="KW-0408">Iron</keyword>
<dbReference type="InterPro" id="IPR036909">
    <property type="entry name" value="Cyt_c-like_dom_sf"/>
</dbReference>
<dbReference type="GO" id="GO:0020037">
    <property type="term" value="F:heme binding"/>
    <property type="evidence" value="ECO:0007669"/>
    <property type="project" value="InterPro"/>
</dbReference>
<organism evidence="7 8">
    <name type="scientific">Spirosoma montaniterrae</name>
    <dbReference type="NCBI Taxonomy" id="1178516"/>
    <lineage>
        <taxon>Bacteria</taxon>
        <taxon>Pseudomonadati</taxon>
        <taxon>Bacteroidota</taxon>
        <taxon>Cytophagia</taxon>
        <taxon>Cytophagales</taxon>
        <taxon>Cytophagaceae</taxon>
        <taxon>Spirosoma</taxon>
    </lineage>
</organism>
<dbReference type="GO" id="GO:0009055">
    <property type="term" value="F:electron transfer activity"/>
    <property type="evidence" value="ECO:0007669"/>
    <property type="project" value="InterPro"/>
</dbReference>
<protein>
    <submittedName>
        <fullName evidence="7">Cytochrome C</fullName>
    </submittedName>
</protein>
<dbReference type="EMBL" id="CP014263">
    <property type="protein sequence ID" value="AQG79831.1"/>
    <property type="molecule type" value="Genomic_DNA"/>
</dbReference>
<dbReference type="InterPro" id="IPR009056">
    <property type="entry name" value="Cyt_c-like_dom"/>
</dbReference>
<accession>A0A1P9WWT4</accession>